<name>A0ABP9NPE6_9PSEU</name>
<accession>A0ABP9NPE6</accession>
<keyword evidence="3 6" id="KW-0812">Transmembrane</keyword>
<evidence type="ECO:0000256" key="2">
    <source>
        <dbReference type="ARBA" id="ARBA00007362"/>
    </source>
</evidence>
<comment type="caution">
    <text evidence="8">The sequence shown here is derived from an EMBL/GenBank/DDBJ whole genome shotgun (WGS) entry which is preliminary data.</text>
</comment>
<sequence length="312" mass="30630">MEQRDQRSGVLLVLAAGALWGTVGPAQVLAGPAVEPVALGGARILLGGLVLAAAVLATDPGSLRGLVTRRWPALLAASAATATFQAAFLMSVATTGAAAATAVTFGVAPVATGVAQRVALGTALSRRWVAGTVCAVLGCAVLVTPAGGVPVDVAGLALGVLAGGCFGVYTVAAKRLIGHGAAMPAAVAVTLLVGGSVLLPWTIAALPALTEPRILALVLWLGPVTAAAAYWCFVTGLHRVSAATAGTLSLVEPLVAAALAVVVLGERPSAPVTAGAVLLLGGLVLVSLNRRIGGPPAARPARPRGPRHCTAA</sequence>
<dbReference type="RefSeq" id="WP_345607392.1">
    <property type="nucleotide sequence ID" value="NZ_BAABJO010000018.1"/>
</dbReference>
<comment type="subcellular location">
    <subcellularLocation>
        <location evidence="1">Membrane</location>
        <topology evidence="1">Multi-pass membrane protein</topology>
    </subcellularLocation>
</comment>
<feature type="transmembrane region" description="Helical" evidence="6">
    <location>
        <begin position="270"/>
        <end position="289"/>
    </location>
</feature>
<dbReference type="PANTHER" id="PTHR32322:SF2">
    <property type="entry name" value="EAMA DOMAIN-CONTAINING PROTEIN"/>
    <property type="match status" value="1"/>
</dbReference>
<feature type="domain" description="EamA" evidence="7">
    <location>
        <begin position="8"/>
        <end position="143"/>
    </location>
</feature>
<evidence type="ECO:0000256" key="1">
    <source>
        <dbReference type="ARBA" id="ARBA00004141"/>
    </source>
</evidence>
<proteinExistence type="inferred from homology"/>
<dbReference type="InterPro" id="IPR037185">
    <property type="entry name" value="EmrE-like"/>
</dbReference>
<reference evidence="9" key="1">
    <citation type="journal article" date="2019" name="Int. J. Syst. Evol. Microbiol.">
        <title>The Global Catalogue of Microorganisms (GCM) 10K type strain sequencing project: providing services to taxonomists for standard genome sequencing and annotation.</title>
        <authorList>
            <consortium name="The Broad Institute Genomics Platform"/>
            <consortium name="The Broad Institute Genome Sequencing Center for Infectious Disease"/>
            <person name="Wu L."/>
            <person name="Ma J."/>
        </authorList>
    </citation>
    <scope>NUCLEOTIDE SEQUENCE [LARGE SCALE GENOMIC DNA]</scope>
    <source>
        <strain evidence="9">JCM 18302</strain>
    </source>
</reference>
<dbReference type="SUPFAM" id="SSF103481">
    <property type="entry name" value="Multidrug resistance efflux transporter EmrE"/>
    <property type="match status" value="2"/>
</dbReference>
<evidence type="ECO:0000256" key="5">
    <source>
        <dbReference type="ARBA" id="ARBA00023136"/>
    </source>
</evidence>
<feature type="transmembrane region" description="Helical" evidence="6">
    <location>
        <begin position="185"/>
        <end position="208"/>
    </location>
</feature>
<feature type="transmembrane region" description="Helical" evidence="6">
    <location>
        <begin position="153"/>
        <end position="173"/>
    </location>
</feature>
<keyword evidence="4 6" id="KW-1133">Transmembrane helix</keyword>
<feature type="transmembrane region" description="Helical" evidence="6">
    <location>
        <begin position="245"/>
        <end position="264"/>
    </location>
</feature>
<evidence type="ECO:0000313" key="9">
    <source>
        <dbReference type="Proteomes" id="UP001500804"/>
    </source>
</evidence>
<comment type="similarity">
    <text evidence="2">Belongs to the EamA transporter family.</text>
</comment>
<evidence type="ECO:0000256" key="3">
    <source>
        <dbReference type="ARBA" id="ARBA00022692"/>
    </source>
</evidence>
<feature type="domain" description="EamA" evidence="7">
    <location>
        <begin position="155"/>
        <end position="287"/>
    </location>
</feature>
<evidence type="ECO:0000259" key="7">
    <source>
        <dbReference type="Pfam" id="PF00892"/>
    </source>
</evidence>
<feature type="transmembrane region" description="Helical" evidence="6">
    <location>
        <begin position="40"/>
        <end position="59"/>
    </location>
</feature>
<feature type="transmembrane region" description="Helical" evidence="6">
    <location>
        <begin position="96"/>
        <end position="116"/>
    </location>
</feature>
<dbReference type="Proteomes" id="UP001500804">
    <property type="component" value="Unassembled WGS sequence"/>
</dbReference>
<keyword evidence="9" id="KW-1185">Reference proteome</keyword>
<dbReference type="InterPro" id="IPR000620">
    <property type="entry name" value="EamA_dom"/>
</dbReference>
<evidence type="ECO:0000256" key="6">
    <source>
        <dbReference type="SAM" id="Phobius"/>
    </source>
</evidence>
<keyword evidence="5 6" id="KW-0472">Membrane</keyword>
<evidence type="ECO:0000256" key="4">
    <source>
        <dbReference type="ARBA" id="ARBA00022989"/>
    </source>
</evidence>
<dbReference type="InterPro" id="IPR050638">
    <property type="entry name" value="AA-Vitamin_Transporters"/>
</dbReference>
<gene>
    <name evidence="8" type="ORF">GCM10023320_46330</name>
</gene>
<feature type="transmembrane region" description="Helical" evidence="6">
    <location>
        <begin position="128"/>
        <end position="147"/>
    </location>
</feature>
<evidence type="ECO:0000313" key="8">
    <source>
        <dbReference type="EMBL" id="GAA5128075.1"/>
    </source>
</evidence>
<feature type="transmembrane region" description="Helical" evidence="6">
    <location>
        <begin position="214"/>
        <end position="233"/>
    </location>
</feature>
<protein>
    <submittedName>
        <fullName evidence="8">EamA family transporter</fullName>
    </submittedName>
</protein>
<dbReference type="PANTHER" id="PTHR32322">
    <property type="entry name" value="INNER MEMBRANE TRANSPORTER"/>
    <property type="match status" value="1"/>
</dbReference>
<feature type="transmembrane region" description="Helical" evidence="6">
    <location>
        <begin position="71"/>
        <end position="90"/>
    </location>
</feature>
<dbReference type="Pfam" id="PF00892">
    <property type="entry name" value="EamA"/>
    <property type="match status" value="2"/>
</dbReference>
<organism evidence="8 9">
    <name type="scientific">Pseudonocardia adelaidensis</name>
    <dbReference type="NCBI Taxonomy" id="648754"/>
    <lineage>
        <taxon>Bacteria</taxon>
        <taxon>Bacillati</taxon>
        <taxon>Actinomycetota</taxon>
        <taxon>Actinomycetes</taxon>
        <taxon>Pseudonocardiales</taxon>
        <taxon>Pseudonocardiaceae</taxon>
        <taxon>Pseudonocardia</taxon>
    </lineage>
</organism>
<dbReference type="EMBL" id="BAABJO010000018">
    <property type="protein sequence ID" value="GAA5128075.1"/>
    <property type="molecule type" value="Genomic_DNA"/>
</dbReference>